<evidence type="ECO:0000256" key="2">
    <source>
        <dbReference type="ARBA" id="ARBA00022737"/>
    </source>
</evidence>
<dbReference type="Gene3D" id="3.80.10.10">
    <property type="entry name" value="Ribonuclease Inhibitor"/>
    <property type="match status" value="3"/>
</dbReference>
<keyword evidence="2" id="KW-0677">Repeat</keyword>
<name>A0A8S3ZFK1_9EUPU</name>
<gene>
    <name evidence="3" type="ORF">CUNI_LOCUS13741</name>
</gene>
<evidence type="ECO:0000313" key="3">
    <source>
        <dbReference type="EMBL" id="CAG5128183.1"/>
    </source>
</evidence>
<dbReference type="EMBL" id="CAJHNH020002964">
    <property type="protein sequence ID" value="CAG5128183.1"/>
    <property type="molecule type" value="Genomic_DNA"/>
</dbReference>
<dbReference type="SMART" id="SM00369">
    <property type="entry name" value="LRR_TYP"/>
    <property type="match status" value="5"/>
</dbReference>
<dbReference type="Proteomes" id="UP000678393">
    <property type="component" value="Unassembled WGS sequence"/>
</dbReference>
<reference evidence="3" key="1">
    <citation type="submission" date="2021-04" db="EMBL/GenBank/DDBJ databases">
        <authorList>
            <consortium name="Molecular Ecology Group"/>
        </authorList>
    </citation>
    <scope>NUCLEOTIDE SEQUENCE</scope>
</reference>
<protein>
    <recommendedName>
        <fullName evidence="5">Toll-like receptor 2</fullName>
    </recommendedName>
</protein>
<dbReference type="SUPFAM" id="SSF52047">
    <property type="entry name" value="RNI-like"/>
    <property type="match status" value="1"/>
</dbReference>
<sequence length="371" mass="40842">SNNIYEIRAGSLPAGLKEISINNNPITNIDKDAFSDLSITLATLHFSSANFTRIPDAFLRLNALQTLSLQDTTILDWNPAAMTHLGQTLERLSLANVGFTTWPVWLQTFSHLMELDIVNSAISSIPSNAFDNLAKSLITLSLYNNSFIGIPKAISVLSNLLTLDLRYNKISNISSLPQPGQLSDLSLSNNFISDANQLSDLLRPHADSLVSLTLSFNRLTSIPDLSFLTKVVSLDLNNNQISAAFSGSVYGDIDELNLGYNFLPHIPPFYKQLQLLSFMDLPHNSIREVVGTDIPIWVTDIDLDFNLITELTDTSFPVNSSLEGLTLDNVPIAKISVLAFINLHSLVSLSLVNTKLTRLPLSLAIYRLCVI</sequence>
<evidence type="ECO:0008006" key="5">
    <source>
        <dbReference type="Google" id="ProtNLM"/>
    </source>
</evidence>
<dbReference type="OrthoDB" id="10008953at2759"/>
<keyword evidence="4" id="KW-1185">Reference proteome</keyword>
<dbReference type="PANTHER" id="PTHR45617">
    <property type="entry name" value="LEUCINE RICH REPEAT FAMILY PROTEIN"/>
    <property type="match status" value="1"/>
</dbReference>
<dbReference type="InterPro" id="IPR001611">
    <property type="entry name" value="Leu-rich_rpt"/>
</dbReference>
<comment type="caution">
    <text evidence="3">The sequence shown here is derived from an EMBL/GenBank/DDBJ whole genome shotgun (WGS) entry which is preliminary data.</text>
</comment>
<evidence type="ECO:0000313" key="4">
    <source>
        <dbReference type="Proteomes" id="UP000678393"/>
    </source>
</evidence>
<dbReference type="Pfam" id="PF12799">
    <property type="entry name" value="LRR_4"/>
    <property type="match status" value="1"/>
</dbReference>
<keyword evidence="1" id="KW-0433">Leucine-rich repeat</keyword>
<dbReference type="Pfam" id="PF13855">
    <property type="entry name" value="LRR_8"/>
    <property type="match status" value="2"/>
</dbReference>
<dbReference type="InterPro" id="IPR003591">
    <property type="entry name" value="Leu-rich_rpt_typical-subtyp"/>
</dbReference>
<dbReference type="SMART" id="SM00365">
    <property type="entry name" value="LRR_SD22"/>
    <property type="match status" value="4"/>
</dbReference>
<dbReference type="PANTHER" id="PTHR45617:SF169">
    <property type="entry name" value="LRRCT DOMAIN-CONTAINING PROTEIN"/>
    <property type="match status" value="1"/>
</dbReference>
<dbReference type="AlphaFoldDB" id="A0A8S3ZFK1"/>
<dbReference type="InterPro" id="IPR025875">
    <property type="entry name" value="Leu-rich_rpt_4"/>
</dbReference>
<accession>A0A8S3ZFK1</accession>
<evidence type="ECO:0000256" key="1">
    <source>
        <dbReference type="ARBA" id="ARBA00022614"/>
    </source>
</evidence>
<dbReference type="InterPro" id="IPR032675">
    <property type="entry name" value="LRR_dom_sf"/>
</dbReference>
<dbReference type="PROSITE" id="PS51450">
    <property type="entry name" value="LRR"/>
    <property type="match status" value="3"/>
</dbReference>
<feature type="non-terminal residue" evidence="3">
    <location>
        <position position="1"/>
    </location>
</feature>
<proteinExistence type="predicted"/>
<organism evidence="3 4">
    <name type="scientific">Candidula unifasciata</name>
    <dbReference type="NCBI Taxonomy" id="100452"/>
    <lineage>
        <taxon>Eukaryota</taxon>
        <taxon>Metazoa</taxon>
        <taxon>Spiralia</taxon>
        <taxon>Lophotrochozoa</taxon>
        <taxon>Mollusca</taxon>
        <taxon>Gastropoda</taxon>
        <taxon>Heterobranchia</taxon>
        <taxon>Euthyneura</taxon>
        <taxon>Panpulmonata</taxon>
        <taxon>Eupulmonata</taxon>
        <taxon>Stylommatophora</taxon>
        <taxon>Helicina</taxon>
        <taxon>Helicoidea</taxon>
        <taxon>Geomitridae</taxon>
        <taxon>Candidula</taxon>
    </lineage>
</organism>